<feature type="transmembrane region" description="Helical" evidence="1">
    <location>
        <begin position="110"/>
        <end position="132"/>
    </location>
</feature>
<dbReference type="STRING" id="22663.A0A2I0I776"/>
<dbReference type="Gene3D" id="1.25.40.20">
    <property type="entry name" value="Ankyrin repeat-containing domain"/>
    <property type="match status" value="1"/>
</dbReference>
<dbReference type="InterPro" id="IPR036770">
    <property type="entry name" value="Ankyrin_rpt-contain_sf"/>
</dbReference>
<feature type="transmembrane region" description="Helical" evidence="1">
    <location>
        <begin position="168"/>
        <end position="188"/>
    </location>
</feature>
<evidence type="ECO:0000313" key="2">
    <source>
        <dbReference type="EMBL" id="PKI39854.1"/>
    </source>
</evidence>
<keyword evidence="1" id="KW-0472">Membrane</keyword>
<gene>
    <name evidence="2" type="ORF">CRG98_039759</name>
</gene>
<dbReference type="PANTHER" id="PTHR24128:SF24">
    <property type="entry name" value="ANKYRIN REPEAT PROTEIN"/>
    <property type="match status" value="1"/>
</dbReference>
<dbReference type="EMBL" id="PGOL01003737">
    <property type="protein sequence ID" value="PKI39854.1"/>
    <property type="molecule type" value="Genomic_DNA"/>
</dbReference>
<evidence type="ECO:0000313" key="3">
    <source>
        <dbReference type="Proteomes" id="UP000233551"/>
    </source>
</evidence>
<keyword evidence="1" id="KW-1133">Transmembrane helix</keyword>
<proteinExistence type="predicted"/>
<evidence type="ECO:0000256" key="1">
    <source>
        <dbReference type="SAM" id="Phobius"/>
    </source>
</evidence>
<reference evidence="2 3" key="1">
    <citation type="submission" date="2017-11" db="EMBL/GenBank/DDBJ databases">
        <title>De-novo sequencing of pomegranate (Punica granatum L.) genome.</title>
        <authorList>
            <person name="Akparov Z."/>
            <person name="Amiraslanov A."/>
            <person name="Hajiyeva S."/>
            <person name="Abbasov M."/>
            <person name="Kaur K."/>
            <person name="Hamwieh A."/>
            <person name="Solovyev V."/>
            <person name="Salamov A."/>
            <person name="Braich B."/>
            <person name="Kosarev P."/>
            <person name="Mahmoud A."/>
            <person name="Hajiyev E."/>
            <person name="Babayeva S."/>
            <person name="Izzatullayeva V."/>
            <person name="Mammadov A."/>
            <person name="Mammadov A."/>
            <person name="Sharifova S."/>
            <person name="Ojaghi J."/>
            <person name="Eynullazada K."/>
            <person name="Bayramov B."/>
            <person name="Abdulazimova A."/>
            <person name="Shahmuradov I."/>
        </authorList>
    </citation>
    <scope>NUCLEOTIDE SEQUENCE [LARGE SCALE GENOMIC DNA]</scope>
    <source>
        <strain evidence="3">cv. AG2017</strain>
        <tissue evidence="2">Leaf</tissue>
    </source>
</reference>
<sequence>MTINAALIRVSGSGGRAPLHFAAEIGLTDLLAEFLFVCPSSIEDVTVQLETAVHIAVKRVQLRVLFGWLLRINREDVLKWKDIDGNTVLHIATFSSQLQAGQMVMNGLRLAFFLASNSIAFMLSFSNILINIPGLHHSLPLIASVCFLLVTYYIALASNTWQSDTTECIWKLVLNISTSVVAFLYIHFAMALSQLKTNKYWVDSPKRHIQYLASFNQPCPCGDQTKRFCSSGAHDE</sequence>
<organism evidence="2 3">
    <name type="scientific">Punica granatum</name>
    <name type="common">Pomegranate</name>
    <dbReference type="NCBI Taxonomy" id="22663"/>
    <lineage>
        <taxon>Eukaryota</taxon>
        <taxon>Viridiplantae</taxon>
        <taxon>Streptophyta</taxon>
        <taxon>Embryophyta</taxon>
        <taxon>Tracheophyta</taxon>
        <taxon>Spermatophyta</taxon>
        <taxon>Magnoliopsida</taxon>
        <taxon>eudicotyledons</taxon>
        <taxon>Gunneridae</taxon>
        <taxon>Pentapetalae</taxon>
        <taxon>rosids</taxon>
        <taxon>malvids</taxon>
        <taxon>Myrtales</taxon>
        <taxon>Lythraceae</taxon>
        <taxon>Punica</taxon>
    </lineage>
</organism>
<protein>
    <submittedName>
        <fullName evidence="2">Uncharacterized protein</fullName>
    </submittedName>
</protein>
<keyword evidence="3" id="KW-1185">Reference proteome</keyword>
<accession>A0A2I0I776</accession>
<comment type="caution">
    <text evidence="2">The sequence shown here is derived from an EMBL/GenBank/DDBJ whole genome shotgun (WGS) entry which is preliminary data.</text>
</comment>
<dbReference type="SUPFAM" id="SSF48403">
    <property type="entry name" value="Ankyrin repeat"/>
    <property type="match status" value="1"/>
</dbReference>
<feature type="transmembrane region" description="Helical" evidence="1">
    <location>
        <begin position="138"/>
        <end position="156"/>
    </location>
</feature>
<name>A0A2I0I776_PUNGR</name>
<keyword evidence="1" id="KW-0812">Transmembrane</keyword>
<dbReference type="Proteomes" id="UP000233551">
    <property type="component" value="Unassembled WGS sequence"/>
</dbReference>
<dbReference type="AlphaFoldDB" id="A0A2I0I776"/>
<dbReference type="PANTHER" id="PTHR24128">
    <property type="entry name" value="HOMEOBOX PROTEIN WARIAI"/>
    <property type="match status" value="1"/>
</dbReference>